<name>A0ABU7KF67_9ACTN</name>
<gene>
    <name evidence="1" type="ORF">Q8791_27055</name>
</gene>
<evidence type="ECO:0000313" key="1">
    <source>
        <dbReference type="EMBL" id="MEE2040884.1"/>
    </source>
</evidence>
<dbReference type="EMBL" id="JAUZMY010000037">
    <property type="protein sequence ID" value="MEE2040884.1"/>
    <property type="molecule type" value="Genomic_DNA"/>
</dbReference>
<comment type="caution">
    <text evidence="1">The sequence shown here is derived from an EMBL/GenBank/DDBJ whole genome shotgun (WGS) entry which is preliminary data.</text>
</comment>
<accession>A0ABU7KF67</accession>
<organism evidence="1 2">
    <name type="scientific">Nocardiopsis codii</name>
    <dbReference type="NCBI Taxonomy" id="3065942"/>
    <lineage>
        <taxon>Bacteria</taxon>
        <taxon>Bacillati</taxon>
        <taxon>Actinomycetota</taxon>
        <taxon>Actinomycetes</taxon>
        <taxon>Streptosporangiales</taxon>
        <taxon>Nocardiopsidaceae</taxon>
        <taxon>Nocardiopsis</taxon>
    </lineage>
</organism>
<reference evidence="1 2" key="1">
    <citation type="submission" date="2023-08" db="EMBL/GenBank/DDBJ databases">
        <authorList>
            <person name="Girao M."/>
            <person name="Carvalho M.F."/>
        </authorList>
    </citation>
    <scope>NUCLEOTIDE SEQUENCE [LARGE SCALE GENOMIC DNA]</scope>
    <source>
        <strain evidence="1 2">CT-R113</strain>
    </source>
</reference>
<sequence length="137" mass="14635">MTTAEESVNPAVRLGFQAGQVVQELGGGQDVDQDLRAGIVSITGKDLVDEDSDEVADIVLLWFREEDGELSEALNQAIIALEEDGELWLVTPKVGRAGYIQPSDIGESATVSGLTQRASVNAGADWIGTRFAPPPRR</sequence>
<dbReference type="RefSeq" id="WP_330094648.1">
    <property type="nucleotide sequence ID" value="NZ_JAUZMY010000037.1"/>
</dbReference>
<protein>
    <submittedName>
        <fullName evidence="1">DUF3052 domain-containing protein</fullName>
    </submittedName>
</protein>
<dbReference type="InterPro" id="IPR021412">
    <property type="entry name" value="DUF3052"/>
</dbReference>
<dbReference type="Proteomes" id="UP001356095">
    <property type="component" value="Unassembled WGS sequence"/>
</dbReference>
<proteinExistence type="predicted"/>
<evidence type="ECO:0000313" key="2">
    <source>
        <dbReference type="Proteomes" id="UP001356095"/>
    </source>
</evidence>
<dbReference type="Pfam" id="PF11253">
    <property type="entry name" value="DUF3052"/>
    <property type="match status" value="1"/>
</dbReference>
<keyword evidence="2" id="KW-1185">Reference proteome</keyword>